<evidence type="ECO:0000313" key="2">
    <source>
        <dbReference type="Proteomes" id="UP000295021"/>
    </source>
</evidence>
<gene>
    <name evidence="1" type="ORF">EV131_105401</name>
</gene>
<reference evidence="1 2" key="1">
    <citation type="submission" date="2019-03" db="EMBL/GenBank/DDBJ databases">
        <title>Genomic Encyclopedia of Type Strains, Phase IV (KMG-V): Genome sequencing to study the core and pangenomes of soil and plant-associated prokaryotes.</title>
        <authorList>
            <person name="Whitman W."/>
        </authorList>
    </citation>
    <scope>NUCLEOTIDE SEQUENCE [LARGE SCALE GENOMIC DNA]</scope>
    <source>
        <strain evidence="1 2">FB403</strain>
    </source>
</reference>
<sequence length="130" mass="14014">MEAAIIALLLADARVKAIAGDRVHFVRAPQGLPRPYGLLTVVSGTEDYTMLGASGLGRARLQIDGYGETYKSAHDLAEAMLAVLSGFRGERSGVTFKGIFIDSRRDLPASDSGDVTPLFRRSADIIIWFS</sequence>
<protein>
    <submittedName>
        <fullName evidence="1">Uncharacterized protein DUF3168</fullName>
    </submittedName>
</protein>
<name>A0AAX2QNC5_9HYPH</name>
<dbReference type="AlphaFoldDB" id="A0AAX2QNC5"/>
<evidence type="ECO:0000313" key="1">
    <source>
        <dbReference type="EMBL" id="TCU25287.1"/>
    </source>
</evidence>
<dbReference type="InterPro" id="IPR021508">
    <property type="entry name" value="Gp17-like"/>
</dbReference>
<accession>A0AAX2QNC5</accession>
<proteinExistence type="predicted"/>
<dbReference type="Pfam" id="PF11367">
    <property type="entry name" value="Tail_completion_gp17"/>
    <property type="match status" value="1"/>
</dbReference>
<organism evidence="1 2">
    <name type="scientific">Rhizobium laguerreae</name>
    <dbReference type="NCBI Taxonomy" id="1076926"/>
    <lineage>
        <taxon>Bacteria</taxon>
        <taxon>Pseudomonadati</taxon>
        <taxon>Pseudomonadota</taxon>
        <taxon>Alphaproteobacteria</taxon>
        <taxon>Hyphomicrobiales</taxon>
        <taxon>Rhizobiaceae</taxon>
        <taxon>Rhizobium/Agrobacterium group</taxon>
        <taxon>Rhizobium</taxon>
    </lineage>
</organism>
<comment type="caution">
    <text evidence="1">The sequence shown here is derived from an EMBL/GenBank/DDBJ whole genome shotgun (WGS) entry which is preliminary data.</text>
</comment>
<dbReference type="Proteomes" id="UP000295021">
    <property type="component" value="Unassembled WGS sequence"/>
</dbReference>
<dbReference type="EMBL" id="SMBI01000005">
    <property type="protein sequence ID" value="TCU25287.1"/>
    <property type="molecule type" value="Genomic_DNA"/>
</dbReference>
<dbReference type="RefSeq" id="WP_132611383.1">
    <property type="nucleotide sequence ID" value="NZ_SMBI01000005.1"/>
</dbReference>